<dbReference type="SUPFAM" id="SSF52799">
    <property type="entry name" value="(Phosphotyrosine protein) phosphatases II"/>
    <property type="match status" value="1"/>
</dbReference>
<dbReference type="Proteomes" id="UP001606099">
    <property type="component" value="Unassembled WGS sequence"/>
</dbReference>
<comment type="caution">
    <text evidence="2">The sequence shown here is derived from an EMBL/GenBank/DDBJ whole genome shotgun (WGS) entry which is preliminary data.</text>
</comment>
<dbReference type="Pfam" id="PF04273">
    <property type="entry name" value="BLH_phosphatase"/>
    <property type="match status" value="1"/>
</dbReference>
<evidence type="ECO:0000259" key="1">
    <source>
        <dbReference type="Pfam" id="PF04273"/>
    </source>
</evidence>
<reference evidence="2 3" key="1">
    <citation type="submission" date="2024-08" db="EMBL/GenBank/DDBJ databases">
        <authorList>
            <person name="Lu H."/>
        </authorList>
    </citation>
    <scope>NUCLEOTIDE SEQUENCE [LARGE SCALE GENOMIC DNA]</scope>
    <source>
        <strain evidence="2 3">BYS180W</strain>
    </source>
</reference>
<proteinExistence type="predicted"/>
<name>A0ABW7FX12_9BURK</name>
<dbReference type="EMBL" id="JBIGHZ010000004">
    <property type="protein sequence ID" value="MFG6448844.1"/>
    <property type="molecule type" value="Genomic_DNA"/>
</dbReference>
<protein>
    <submittedName>
        <fullName evidence="2">TIGR01244 family sulfur transferase</fullName>
    </submittedName>
</protein>
<dbReference type="InterPro" id="IPR029021">
    <property type="entry name" value="Prot-tyrosine_phosphatase-like"/>
</dbReference>
<evidence type="ECO:0000313" key="2">
    <source>
        <dbReference type="EMBL" id="MFG6448844.1"/>
    </source>
</evidence>
<organism evidence="2 3">
    <name type="scientific">Roseateles rivi</name>
    <dbReference type="NCBI Taxonomy" id="3299028"/>
    <lineage>
        <taxon>Bacteria</taxon>
        <taxon>Pseudomonadati</taxon>
        <taxon>Pseudomonadota</taxon>
        <taxon>Betaproteobacteria</taxon>
        <taxon>Burkholderiales</taxon>
        <taxon>Sphaerotilaceae</taxon>
        <taxon>Roseateles</taxon>
    </lineage>
</organism>
<feature type="domain" description="Beta-lactamase hydrolase-like protein phosphatase-like" evidence="1">
    <location>
        <begin position="4"/>
        <end position="110"/>
    </location>
</feature>
<dbReference type="Gene3D" id="3.90.190.10">
    <property type="entry name" value="Protein tyrosine phosphatase superfamily"/>
    <property type="match status" value="1"/>
</dbReference>
<keyword evidence="2" id="KW-0808">Transferase</keyword>
<dbReference type="GO" id="GO:0016740">
    <property type="term" value="F:transferase activity"/>
    <property type="evidence" value="ECO:0007669"/>
    <property type="project" value="UniProtKB-KW"/>
</dbReference>
<dbReference type="RefSeq" id="WP_394461467.1">
    <property type="nucleotide sequence ID" value="NZ_JBIGHZ010000004.1"/>
</dbReference>
<dbReference type="NCBIfam" id="TIGR01244">
    <property type="entry name" value="TIGR01244 family sulfur transferase"/>
    <property type="match status" value="1"/>
</dbReference>
<evidence type="ECO:0000313" key="3">
    <source>
        <dbReference type="Proteomes" id="UP001606099"/>
    </source>
</evidence>
<accession>A0ABW7FX12</accession>
<gene>
    <name evidence="2" type="ORF">ACG0Z6_11425</name>
</gene>
<keyword evidence="3" id="KW-1185">Reference proteome</keyword>
<dbReference type="InterPro" id="IPR005939">
    <property type="entry name" value="BLH_phosphatase-like"/>
</dbReference>
<sequence>MSYQALSPDFAVAGQILPEELPDIAQAGFKSVVCNRPDGESGPSQPSFAEIAAAAEALGLQARHLAAPSGGVSPEHGQALAALLQELPGPVLAYCRSGARSTMMWQLAQQALRAQE</sequence>